<protein>
    <submittedName>
        <fullName evidence="1">Uncharacterized protein</fullName>
    </submittedName>
</protein>
<evidence type="ECO:0000313" key="1">
    <source>
        <dbReference type="EMBL" id="TDD12702.1"/>
    </source>
</evidence>
<dbReference type="RefSeq" id="WP_132590659.1">
    <property type="nucleotide sequence ID" value="NZ_SMKO01000001.1"/>
</dbReference>
<comment type="caution">
    <text evidence="1">The sequence shown here is derived from an EMBL/GenBank/DDBJ whole genome shotgun (WGS) entry which is preliminary data.</text>
</comment>
<proteinExistence type="predicted"/>
<reference evidence="1 2" key="1">
    <citation type="submission" date="2019-03" db="EMBL/GenBank/DDBJ databases">
        <title>Draft genome sequences of novel Actinobacteria.</title>
        <authorList>
            <person name="Sahin N."/>
            <person name="Ay H."/>
            <person name="Saygin H."/>
        </authorList>
    </citation>
    <scope>NUCLEOTIDE SEQUENCE [LARGE SCALE GENOMIC DNA]</scope>
    <source>
        <strain evidence="1 2">KC310</strain>
    </source>
</reference>
<name>A0A4R4W2J1_9ACTN</name>
<dbReference type="Proteomes" id="UP000295258">
    <property type="component" value="Unassembled WGS sequence"/>
</dbReference>
<accession>A0A4R4W2J1</accession>
<sequence>MSYDLYFARRAPGQSWEEALEEPRSPDLAAWERIVGRAREILGEVRIVEYPPNWEMDHEGTGISVNHWEGGWEMSAPYWTRGEDARRTVDVLYEVARVVERESGLECYDPQVGLPLADITDTARAVEAFDTVADRFGRRTEAT</sequence>
<dbReference type="EMBL" id="SMKO01000001">
    <property type="protein sequence ID" value="TDD12702.1"/>
    <property type="molecule type" value="Genomic_DNA"/>
</dbReference>
<keyword evidence="2" id="KW-1185">Reference proteome</keyword>
<organism evidence="1 2">
    <name type="scientific">Nonomuraea deserti</name>
    <dbReference type="NCBI Taxonomy" id="1848322"/>
    <lineage>
        <taxon>Bacteria</taxon>
        <taxon>Bacillati</taxon>
        <taxon>Actinomycetota</taxon>
        <taxon>Actinomycetes</taxon>
        <taxon>Streptosporangiales</taxon>
        <taxon>Streptosporangiaceae</taxon>
        <taxon>Nonomuraea</taxon>
    </lineage>
</organism>
<dbReference type="AlphaFoldDB" id="A0A4R4W2J1"/>
<evidence type="ECO:0000313" key="2">
    <source>
        <dbReference type="Proteomes" id="UP000295258"/>
    </source>
</evidence>
<gene>
    <name evidence="1" type="ORF">E1292_00030</name>
</gene>